<keyword evidence="2" id="KW-1185">Reference proteome</keyword>
<name>A0A1H1JSC4_9BURK</name>
<evidence type="ECO:0000313" key="1">
    <source>
        <dbReference type="EMBL" id="SDR52903.1"/>
    </source>
</evidence>
<dbReference type="EMBL" id="FNKX01000002">
    <property type="protein sequence ID" value="SDR52903.1"/>
    <property type="molecule type" value="Genomic_DNA"/>
</dbReference>
<reference evidence="2" key="1">
    <citation type="submission" date="2016-10" db="EMBL/GenBank/DDBJ databases">
        <authorList>
            <person name="Varghese N."/>
            <person name="Submissions S."/>
        </authorList>
    </citation>
    <scope>NUCLEOTIDE SEQUENCE [LARGE SCALE GENOMIC DNA]</scope>
    <source>
        <strain evidence="2">DUS833</strain>
    </source>
</reference>
<proteinExistence type="predicted"/>
<dbReference type="RefSeq" id="WP_090808648.1">
    <property type="nucleotide sequence ID" value="NZ_FNKX01000002.1"/>
</dbReference>
<gene>
    <name evidence="1" type="ORF">SAMN05445850_5569</name>
</gene>
<organism evidence="1 2">
    <name type="scientific">Paraburkholderia tuberum</name>
    <dbReference type="NCBI Taxonomy" id="157910"/>
    <lineage>
        <taxon>Bacteria</taxon>
        <taxon>Pseudomonadati</taxon>
        <taxon>Pseudomonadota</taxon>
        <taxon>Betaproteobacteria</taxon>
        <taxon>Burkholderiales</taxon>
        <taxon>Burkholderiaceae</taxon>
        <taxon>Paraburkholderia</taxon>
    </lineage>
</organism>
<sequence>MEIIKVRPLRGDVLMPERGFRKMKGAGERVPRNTYYENLLRFGDIAQEPVTKAAKKRVSPANAAAGTDTEAN</sequence>
<accession>A0A1H1JSC4</accession>
<evidence type="ECO:0000313" key="2">
    <source>
        <dbReference type="Proteomes" id="UP000199365"/>
    </source>
</evidence>
<protein>
    <submittedName>
        <fullName evidence="1">Uncharacterized protein</fullName>
    </submittedName>
</protein>
<dbReference type="STRING" id="157910.SAMN05445850_5569"/>
<dbReference type="AlphaFoldDB" id="A0A1H1JSC4"/>
<dbReference type="Proteomes" id="UP000199365">
    <property type="component" value="Unassembled WGS sequence"/>
</dbReference>